<keyword evidence="7" id="KW-0285">Flavoprotein</keyword>
<dbReference type="PROSITE" id="PS00787">
    <property type="entry name" value="CHORISMATE_SYNTHASE_1"/>
    <property type="match status" value="1"/>
</dbReference>
<evidence type="ECO:0000256" key="3">
    <source>
        <dbReference type="ARBA" id="ARBA00013036"/>
    </source>
</evidence>
<keyword evidence="7" id="KW-0288">FMN</keyword>
<evidence type="ECO:0000256" key="5">
    <source>
        <dbReference type="ARBA" id="ARBA00023141"/>
    </source>
</evidence>
<comment type="catalytic activity">
    <reaction evidence="7 8">
        <text>5-O-(1-carboxyvinyl)-3-phosphoshikimate = chorismate + phosphate</text>
        <dbReference type="Rhea" id="RHEA:21020"/>
        <dbReference type="ChEBI" id="CHEBI:29748"/>
        <dbReference type="ChEBI" id="CHEBI:43474"/>
        <dbReference type="ChEBI" id="CHEBI:57701"/>
        <dbReference type="EC" id="4.2.3.5"/>
    </reaction>
</comment>
<keyword evidence="5 7" id="KW-0057">Aromatic amino acid biosynthesis</keyword>
<dbReference type="CDD" id="cd07304">
    <property type="entry name" value="Chorismate_synthase"/>
    <property type="match status" value="1"/>
</dbReference>
<reference evidence="9 10" key="1">
    <citation type="submission" date="2022-11" db="EMBL/GenBank/DDBJ databases">
        <title>Genome sequencing of Acetobacter type strain.</title>
        <authorList>
            <person name="Heo J."/>
            <person name="Lee D."/>
            <person name="Han B.-H."/>
            <person name="Hong S.-B."/>
            <person name="Kwon S.-W."/>
        </authorList>
    </citation>
    <scope>NUCLEOTIDE SEQUENCE [LARGE SCALE GENOMIC DNA]</scope>
    <source>
        <strain evidence="9 10">KACC 21253</strain>
    </source>
</reference>
<gene>
    <name evidence="7 9" type="primary">aroC</name>
    <name evidence="9" type="ORF">OQ497_09270</name>
</gene>
<dbReference type="Proteomes" id="UP001301152">
    <property type="component" value="Unassembled WGS sequence"/>
</dbReference>
<dbReference type="PANTHER" id="PTHR21085:SF0">
    <property type="entry name" value="CHORISMATE SYNTHASE"/>
    <property type="match status" value="1"/>
</dbReference>
<comment type="similarity">
    <text evidence="2 7 8">Belongs to the chorismate synthase family.</text>
</comment>
<dbReference type="InterPro" id="IPR000453">
    <property type="entry name" value="Chorismate_synth"/>
</dbReference>
<dbReference type="NCBIfam" id="TIGR00033">
    <property type="entry name" value="aroC"/>
    <property type="match status" value="1"/>
</dbReference>
<feature type="binding site" evidence="7">
    <location>
        <begin position="238"/>
        <end position="239"/>
    </location>
    <ligand>
        <name>FMN</name>
        <dbReference type="ChEBI" id="CHEBI:58210"/>
    </ligand>
</feature>
<keyword evidence="7" id="KW-0521">NADP</keyword>
<evidence type="ECO:0000256" key="4">
    <source>
        <dbReference type="ARBA" id="ARBA00022605"/>
    </source>
</evidence>
<comment type="cofactor">
    <cofactor evidence="7 8">
        <name>FMNH2</name>
        <dbReference type="ChEBI" id="CHEBI:57618"/>
    </cofactor>
    <text evidence="7 8">Reduced FMN (FMNH(2)).</text>
</comment>
<sequence>MSHNTFGHLFRVTTWGESHGPAIGCVVDGCPPGLALSEADIQPFLDRRKPGTSSFTTQRKEPDAVRILSGVFEGKTTGTPVSLLIENTDQRSRDYGDIAQTYRPGHADLTYDLKYGIRDYRGGGRSSARETAMRVAAGAVARRILGEQVRIRAALIQLGPHKIDRSGWDWSEVNNNPFFSPDASVVPAWEEYLTTIRKNGLSAGAVIEVVAENVPAGLGAPIYGKLDSDLAAAFMSINAVKGVEIGDGFASAALTGVENADPLFMRDGQIAFGANHAGGILGGISTGQPVVARFAVKPTSSMLTPVPSVTSDGVEKEVITKGRHDPCVGIRAVPVGEAMMACVLADHLLRHRGQTGR</sequence>
<dbReference type="NCBIfam" id="NF003793">
    <property type="entry name" value="PRK05382.1"/>
    <property type="match status" value="1"/>
</dbReference>
<feature type="binding site" evidence="7">
    <location>
        <position position="48"/>
    </location>
    <ligand>
        <name>NADP(+)</name>
        <dbReference type="ChEBI" id="CHEBI:58349"/>
    </ligand>
</feature>
<evidence type="ECO:0000256" key="1">
    <source>
        <dbReference type="ARBA" id="ARBA00005044"/>
    </source>
</evidence>
<name>A0ABT3QFS9_9PROT</name>
<feature type="binding site" evidence="7">
    <location>
        <position position="282"/>
    </location>
    <ligand>
        <name>FMN</name>
        <dbReference type="ChEBI" id="CHEBI:58210"/>
    </ligand>
</feature>
<evidence type="ECO:0000313" key="9">
    <source>
        <dbReference type="EMBL" id="MCX2564148.1"/>
    </source>
</evidence>
<evidence type="ECO:0000313" key="10">
    <source>
        <dbReference type="Proteomes" id="UP001301152"/>
    </source>
</evidence>
<dbReference type="HAMAP" id="MF_00300">
    <property type="entry name" value="Chorismate_synth"/>
    <property type="match status" value="1"/>
</dbReference>
<proteinExistence type="inferred from homology"/>
<dbReference type="Gene3D" id="3.60.150.10">
    <property type="entry name" value="Chorismate synthase AroC"/>
    <property type="match status" value="1"/>
</dbReference>
<accession>A0ABT3QFS9</accession>
<dbReference type="GO" id="GO:0004107">
    <property type="term" value="F:chorismate synthase activity"/>
    <property type="evidence" value="ECO:0007669"/>
    <property type="project" value="UniProtKB-EC"/>
</dbReference>
<dbReference type="EC" id="4.2.3.5" evidence="3 7"/>
<keyword evidence="4 7" id="KW-0028">Amino-acid biosynthesis</keyword>
<feature type="binding site" evidence="7">
    <location>
        <begin position="125"/>
        <end position="127"/>
    </location>
    <ligand>
        <name>FMN</name>
        <dbReference type="ChEBI" id="CHEBI:58210"/>
    </ligand>
</feature>
<evidence type="ECO:0000256" key="6">
    <source>
        <dbReference type="ARBA" id="ARBA00023239"/>
    </source>
</evidence>
<keyword evidence="6 7" id="KW-0456">Lyase</keyword>
<feature type="binding site" evidence="7">
    <location>
        <position position="323"/>
    </location>
    <ligand>
        <name>FMN</name>
        <dbReference type="ChEBI" id="CHEBI:58210"/>
    </ligand>
</feature>
<organism evidence="9 10">
    <name type="scientific">Acetobacter thailandicus</name>
    <dbReference type="NCBI Taxonomy" id="1502842"/>
    <lineage>
        <taxon>Bacteria</taxon>
        <taxon>Pseudomonadati</taxon>
        <taxon>Pseudomonadota</taxon>
        <taxon>Alphaproteobacteria</taxon>
        <taxon>Acetobacterales</taxon>
        <taxon>Acetobacteraceae</taxon>
        <taxon>Acetobacter</taxon>
    </lineage>
</organism>
<comment type="pathway">
    <text evidence="1 7 8">Metabolic intermediate biosynthesis; chorismate biosynthesis; chorismate from D-erythrose 4-phosphate and phosphoenolpyruvate: step 7/7.</text>
</comment>
<dbReference type="RefSeq" id="WP_173559880.1">
    <property type="nucleotide sequence ID" value="NZ_JAERKX010000002.1"/>
</dbReference>
<feature type="binding site" evidence="7">
    <location>
        <begin position="297"/>
        <end position="301"/>
    </location>
    <ligand>
        <name>FMN</name>
        <dbReference type="ChEBI" id="CHEBI:58210"/>
    </ligand>
</feature>
<protein>
    <recommendedName>
        <fullName evidence="3 7">Chorismate synthase</fullName>
        <shortName evidence="7">CS</shortName>
        <ecNumber evidence="3 7">4.2.3.5</ecNumber>
    </recommendedName>
    <alternativeName>
        <fullName evidence="7">5-enolpyruvylshikimate-3-phosphate phospholyase</fullName>
    </alternativeName>
</protein>
<comment type="caution">
    <text evidence="9">The sequence shown here is derived from an EMBL/GenBank/DDBJ whole genome shotgun (WGS) entry which is preliminary data.</text>
</comment>
<dbReference type="InterPro" id="IPR020541">
    <property type="entry name" value="Chorismate_synthase_CS"/>
</dbReference>
<keyword evidence="7" id="KW-0274">FAD</keyword>
<dbReference type="PROSITE" id="PS00788">
    <property type="entry name" value="CHORISMATE_SYNTHASE_2"/>
    <property type="match status" value="1"/>
</dbReference>
<dbReference type="PIRSF" id="PIRSF001456">
    <property type="entry name" value="Chorismate_synth"/>
    <property type="match status" value="1"/>
</dbReference>
<evidence type="ECO:0000256" key="7">
    <source>
        <dbReference type="HAMAP-Rule" id="MF_00300"/>
    </source>
</evidence>
<evidence type="ECO:0000256" key="8">
    <source>
        <dbReference type="RuleBase" id="RU000605"/>
    </source>
</evidence>
<comment type="caution">
    <text evidence="7">Lacks conserved residue(s) required for the propagation of feature annotation.</text>
</comment>
<keyword evidence="10" id="KW-1185">Reference proteome</keyword>
<dbReference type="SUPFAM" id="SSF103263">
    <property type="entry name" value="Chorismate synthase, AroC"/>
    <property type="match status" value="1"/>
</dbReference>
<comment type="subunit">
    <text evidence="7">Homotetramer.</text>
</comment>
<dbReference type="InterPro" id="IPR035904">
    <property type="entry name" value="Chorismate_synth_AroC_sf"/>
</dbReference>
<dbReference type="PROSITE" id="PS00789">
    <property type="entry name" value="CHORISMATE_SYNTHASE_3"/>
    <property type="match status" value="1"/>
</dbReference>
<dbReference type="PANTHER" id="PTHR21085">
    <property type="entry name" value="CHORISMATE SYNTHASE"/>
    <property type="match status" value="1"/>
</dbReference>
<evidence type="ECO:0000256" key="2">
    <source>
        <dbReference type="ARBA" id="ARBA00008014"/>
    </source>
</evidence>
<comment type="function">
    <text evidence="7">Catalyzes the anti-1,4-elimination of the C-3 phosphate and the C-6 proR hydrogen from 5-enolpyruvylshikimate-3-phosphate (EPSP) to yield chorismate, which is the branch point compound that serves as the starting substrate for the three terminal pathways of aromatic amino acid biosynthesis. This reaction introduces a second double bond into the aromatic ring system.</text>
</comment>
<dbReference type="Pfam" id="PF01264">
    <property type="entry name" value="Chorismate_synt"/>
    <property type="match status" value="1"/>
</dbReference>
<dbReference type="EMBL" id="JAPIUZ010000004">
    <property type="protein sequence ID" value="MCX2564148.1"/>
    <property type="molecule type" value="Genomic_DNA"/>
</dbReference>